<dbReference type="InterPro" id="IPR015424">
    <property type="entry name" value="PyrdxlP-dep_Trfase"/>
</dbReference>
<accession>A0A524RLJ7</accession>
<keyword evidence="2 4" id="KW-0808">Transferase</keyword>
<dbReference type="PANTHER" id="PTHR43643:SF3">
    <property type="entry name" value="HISTIDINOL-PHOSPHATE AMINOTRANSFERASE"/>
    <property type="match status" value="1"/>
</dbReference>
<organism evidence="6 7">
    <name type="scientific">Aphanocapsa feldmannii 277cV</name>
    <dbReference type="NCBI Taxonomy" id="2507553"/>
    <lineage>
        <taxon>Bacteria</taxon>
        <taxon>Bacillati</taxon>
        <taxon>Cyanobacteriota</taxon>
        <taxon>Cyanophyceae</taxon>
        <taxon>Oscillatoriophycideae</taxon>
        <taxon>Chroococcales</taxon>
        <taxon>Microcystaceae</taxon>
        <taxon>Aphanocapsa</taxon>
    </lineage>
</organism>
<dbReference type="Proteomes" id="UP000317990">
    <property type="component" value="Unassembled WGS sequence"/>
</dbReference>
<dbReference type="GO" id="GO:0008483">
    <property type="term" value="F:transaminase activity"/>
    <property type="evidence" value="ECO:0007669"/>
    <property type="project" value="UniProtKB-KW"/>
</dbReference>
<evidence type="ECO:0000313" key="6">
    <source>
        <dbReference type="EMBL" id="TGG90918.1"/>
    </source>
</evidence>
<protein>
    <recommendedName>
        <fullName evidence="4">Aminotransferase</fullName>
        <ecNumber evidence="4">2.6.1.-</ecNumber>
    </recommendedName>
</protein>
<dbReference type="Pfam" id="PF00155">
    <property type="entry name" value="Aminotran_1_2"/>
    <property type="match status" value="1"/>
</dbReference>
<dbReference type="InterPro" id="IPR015422">
    <property type="entry name" value="PyrdxlP-dep_Trfase_small"/>
</dbReference>
<keyword evidence="1 4" id="KW-0032">Aminotransferase</keyword>
<dbReference type="CDD" id="cd00609">
    <property type="entry name" value="AAT_like"/>
    <property type="match status" value="1"/>
</dbReference>
<dbReference type="InterPro" id="IPR004839">
    <property type="entry name" value="Aminotransferase_I/II_large"/>
</dbReference>
<dbReference type="EC" id="2.6.1.-" evidence="4"/>
<evidence type="ECO:0000256" key="2">
    <source>
        <dbReference type="ARBA" id="ARBA00022679"/>
    </source>
</evidence>
<sequence>MLEAVAAVEAMEGYSAPLEGRRGLLRLDFNENTLGPSPKVVEAIRAIPAEHYAIYPEYAGLAECYAASAGCRAEQVGLFNGVDAAILAVFLAFGGAGDVLLTTTPTFGYYGPCAQQRGMTVQAIPYEGEQFAFPLAAIGDALGQEPSVLMVCNPNNPTGTRLSPGQLLALARRAPRTLVVVDELYEAFSGDSVLPGSLALPNVLVLRSLSKTAGIAGLRVGFGIGDPGLIERLRRVTGPYDINAFGVAAAFAALADQAYVDAYVREVLAAKAWLTTRLARAGIRHHSSAGNFLLIWPEGDAEAVVQNLREAGILVRSMAGKPLIDGSFRVSIGTRPQMERFWQALVSCG</sequence>
<comment type="similarity">
    <text evidence="4">Belongs to the class-I pyridoxal-phosphate-dependent aminotransferase family.</text>
</comment>
<dbReference type="PANTHER" id="PTHR43643">
    <property type="entry name" value="HISTIDINOL-PHOSPHATE AMINOTRANSFERASE 2"/>
    <property type="match status" value="1"/>
</dbReference>
<dbReference type="SUPFAM" id="SSF53383">
    <property type="entry name" value="PLP-dependent transferases"/>
    <property type="match status" value="1"/>
</dbReference>
<keyword evidence="3" id="KW-0663">Pyridoxal phosphate</keyword>
<dbReference type="AlphaFoldDB" id="A0A524RLJ7"/>
<feature type="domain" description="Aminotransferase class I/classII large" evidence="5">
    <location>
        <begin position="24"/>
        <end position="345"/>
    </location>
</feature>
<dbReference type="EMBL" id="SRMO01000084">
    <property type="protein sequence ID" value="TGG90918.1"/>
    <property type="molecule type" value="Genomic_DNA"/>
</dbReference>
<dbReference type="GO" id="GO:0030170">
    <property type="term" value="F:pyridoxal phosphate binding"/>
    <property type="evidence" value="ECO:0007669"/>
    <property type="project" value="InterPro"/>
</dbReference>
<comment type="caution">
    <text evidence="6">The sequence shown here is derived from an EMBL/GenBank/DDBJ whole genome shotgun (WGS) entry which is preliminary data.</text>
</comment>
<evidence type="ECO:0000259" key="5">
    <source>
        <dbReference type="Pfam" id="PF00155"/>
    </source>
</evidence>
<dbReference type="InterPro" id="IPR050106">
    <property type="entry name" value="HistidinolP_aminotransfase"/>
</dbReference>
<dbReference type="Gene3D" id="3.90.1150.10">
    <property type="entry name" value="Aspartate Aminotransferase, domain 1"/>
    <property type="match status" value="1"/>
</dbReference>
<gene>
    <name evidence="6" type="ORF">ERJ67_09450</name>
</gene>
<dbReference type="Gene3D" id="3.40.640.10">
    <property type="entry name" value="Type I PLP-dependent aspartate aminotransferase-like (Major domain)"/>
    <property type="match status" value="1"/>
</dbReference>
<dbReference type="InterPro" id="IPR004838">
    <property type="entry name" value="NHTrfase_class1_PyrdxlP-BS"/>
</dbReference>
<evidence type="ECO:0000256" key="3">
    <source>
        <dbReference type="ARBA" id="ARBA00022898"/>
    </source>
</evidence>
<dbReference type="InterPro" id="IPR015421">
    <property type="entry name" value="PyrdxlP-dep_Trfase_major"/>
</dbReference>
<dbReference type="PROSITE" id="PS00105">
    <property type="entry name" value="AA_TRANSFER_CLASS_1"/>
    <property type="match status" value="1"/>
</dbReference>
<reference evidence="6 7" key="1">
    <citation type="journal article" date="2019" name="mSystems">
        <title>Life at home and on the roam: Genomic adaptions reflect the dual lifestyle of an intracellular, facultative symbiont.</title>
        <authorList>
            <person name="Burgsdorf I."/>
        </authorList>
    </citation>
    <scope>NUCLEOTIDE SEQUENCE [LARGE SCALE GENOMIC DNA]</scope>
    <source>
        <strain evidence="6">277cV</strain>
    </source>
</reference>
<evidence type="ECO:0000256" key="4">
    <source>
        <dbReference type="RuleBase" id="RU000481"/>
    </source>
</evidence>
<evidence type="ECO:0000256" key="1">
    <source>
        <dbReference type="ARBA" id="ARBA00022576"/>
    </source>
</evidence>
<proteinExistence type="inferred from homology"/>
<comment type="cofactor">
    <cofactor evidence="4">
        <name>pyridoxal 5'-phosphate</name>
        <dbReference type="ChEBI" id="CHEBI:597326"/>
    </cofactor>
</comment>
<name>A0A524RLJ7_9CHRO</name>
<evidence type="ECO:0000313" key="7">
    <source>
        <dbReference type="Proteomes" id="UP000317990"/>
    </source>
</evidence>